<dbReference type="PANTHER" id="PTHR38684">
    <property type="entry name" value="PROTEIN AMPE"/>
    <property type="match status" value="1"/>
</dbReference>
<keyword evidence="1" id="KW-0812">Transmembrane</keyword>
<dbReference type="Proteomes" id="UP001528823">
    <property type="component" value="Unassembled WGS sequence"/>
</dbReference>
<evidence type="ECO:0000256" key="1">
    <source>
        <dbReference type="SAM" id="Phobius"/>
    </source>
</evidence>
<dbReference type="PANTHER" id="PTHR38684:SF1">
    <property type="entry name" value="PROTEIN AMPE"/>
    <property type="match status" value="1"/>
</dbReference>
<evidence type="ECO:0000313" key="3">
    <source>
        <dbReference type="Proteomes" id="UP001528823"/>
    </source>
</evidence>
<keyword evidence="1" id="KW-0472">Membrane</keyword>
<keyword evidence="3" id="KW-1185">Reference proteome</keyword>
<feature type="transmembrane region" description="Helical" evidence="1">
    <location>
        <begin position="47"/>
        <end position="64"/>
    </location>
</feature>
<dbReference type="RefSeq" id="WP_274689178.1">
    <property type="nucleotide sequence ID" value="NZ_JAPMOU010000014.1"/>
</dbReference>
<feature type="transmembrane region" description="Helical" evidence="1">
    <location>
        <begin position="71"/>
        <end position="89"/>
    </location>
</feature>
<evidence type="ECO:0000313" key="2">
    <source>
        <dbReference type="EMBL" id="MDE1462827.1"/>
    </source>
</evidence>
<comment type="caution">
    <text evidence="2">The sequence shown here is derived from an EMBL/GenBank/DDBJ whole genome shotgun (WGS) entry which is preliminary data.</text>
</comment>
<protein>
    <submittedName>
        <fullName evidence="2">Regulatory signaling modulator protein AmpE</fullName>
    </submittedName>
</protein>
<dbReference type="EMBL" id="JAPMOU010000014">
    <property type="protein sequence ID" value="MDE1462827.1"/>
    <property type="molecule type" value="Genomic_DNA"/>
</dbReference>
<gene>
    <name evidence="2" type="primary">ampE</name>
    <name evidence="2" type="ORF">ORQ98_12695</name>
</gene>
<dbReference type="InterPro" id="IPR052966">
    <property type="entry name" value="Beta-lactamase_Reg"/>
</dbReference>
<organism evidence="2 3">
    <name type="scientific">Spartinivicinus poritis</name>
    <dbReference type="NCBI Taxonomy" id="2994640"/>
    <lineage>
        <taxon>Bacteria</taxon>
        <taxon>Pseudomonadati</taxon>
        <taxon>Pseudomonadota</taxon>
        <taxon>Gammaproteobacteria</taxon>
        <taxon>Oceanospirillales</taxon>
        <taxon>Zooshikellaceae</taxon>
        <taxon>Spartinivicinus</taxon>
    </lineage>
</organism>
<sequence length="298" mass="34201">MLFISLCIGVAIFFMADSRKFIQHDNWFNKLIELVASKLGGNLGAEWIWVITLLIPTAVVAWLVSEANEAWLGFPMLLISVVLLVYSLGREGYLNRLDLYVASLKVANAETVFIRAQELFPVLSKDLRDEWSHQYQQIRQLVFYQVLEQLFTTVFWFIVLGPVAALIYRMNELYLANQQQNDENKLASAHVAWDLKYIIEWLPARVLAWSFTLAGNFTKAYHECQQSWRRWAEPPGELVVRTGLQALTIPLDMEEFKQTTDTTEQQQMAADELMAVRGLLNRTVVIWGAIIALVTLLT</sequence>
<proteinExistence type="predicted"/>
<feature type="transmembrane region" description="Helical" evidence="1">
    <location>
        <begin position="150"/>
        <end position="168"/>
    </location>
</feature>
<feature type="transmembrane region" description="Helical" evidence="1">
    <location>
        <begin position="279"/>
        <end position="297"/>
    </location>
</feature>
<keyword evidence="1" id="KW-1133">Transmembrane helix</keyword>
<accession>A0ABT5U956</accession>
<name>A0ABT5U956_9GAMM</name>
<reference evidence="2 3" key="1">
    <citation type="submission" date="2022-11" db="EMBL/GenBank/DDBJ databases">
        <title>Spartinivicinus poritis sp. nov., isolated from scleractinian coral Porites lutea.</title>
        <authorList>
            <person name="Zhang G."/>
            <person name="Cai L."/>
            <person name="Wei Q."/>
        </authorList>
    </citation>
    <scope>NUCLEOTIDE SEQUENCE [LARGE SCALE GENOMIC DNA]</scope>
    <source>
        <strain evidence="2 3">A2-2</strain>
    </source>
</reference>